<dbReference type="Proteomes" id="UP000245977">
    <property type="component" value="Chromosome"/>
</dbReference>
<keyword evidence="3" id="KW-1185">Reference proteome</keyword>
<accession>A0A2S2FFA7</accession>
<name>A0A2S2FFA7_9GAMM</name>
<keyword evidence="1" id="KW-0812">Transmembrane</keyword>
<dbReference type="OrthoDB" id="6702594at2"/>
<evidence type="ECO:0000313" key="3">
    <source>
        <dbReference type="Proteomes" id="UP000245977"/>
    </source>
</evidence>
<evidence type="ECO:0000256" key="1">
    <source>
        <dbReference type="SAM" id="Phobius"/>
    </source>
</evidence>
<dbReference type="RefSeq" id="WP_089024797.1">
    <property type="nucleotide sequence ID" value="NZ_CP029397.2"/>
</dbReference>
<dbReference type="KEGG" id="adv:DJ533_14300"/>
<dbReference type="AlphaFoldDB" id="A0A2S2FFA7"/>
<gene>
    <name evidence="2" type="ORF">DJ533_14300</name>
</gene>
<protein>
    <submittedName>
        <fullName evidence="2">DUF2474 domain-containing protein</fullName>
    </submittedName>
</protein>
<keyword evidence="1" id="KW-0472">Membrane</keyword>
<organism evidence="2 3">
    <name type="scientific">Acinetobacter defluvii</name>
    <dbReference type="NCBI Taxonomy" id="1871111"/>
    <lineage>
        <taxon>Bacteria</taxon>
        <taxon>Pseudomonadati</taxon>
        <taxon>Pseudomonadota</taxon>
        <taxon>Gammaproteobacteria</taxon>
        <taxon>Moraxellales</taxon>
        <taxon>Moraxellaceae</taxon>
        <taxon>Acinetobacter</taxon>
    </lineage>
</organism>
<evidence type="ECO:0000313" key="2">
    <source>
        <dbReference type="EMBL" id="AWL29656.1"/>
    </source>
</evidence>
<keyword evidence="1" id="KW-1133">Transmembrane helix</keyword>
<feature type="transmembrane region" description="Helical" evidence="1">
    <location>
        <begin position="12"/>
        <end position="40"/>
    </location>
</feature>
<sequence length="41" mass="4722">MNKLFSKMSSTQWFICLWLVGFLGLALIAGFFKIMLSFAYP</sequence>
<proteinExistence type="predicted"/>
<reference evidence="2" key="1">
    <citation type="submission" date="2019-08" db="EMBL/GenBank/DDBJ databases">
        <title>The complete genome of Acinetobacter defluvii strain WCHAD010030.</title>
        <authorList>
            <person name="Hu Y."/>
            <person name="Qin J."/>
            <person name="Feng Y."/>
            <person name="Zong Z."/>
        </authorList>
    </citation>
    <scope>NUCLEOTIDE SEQUENCE</scope>
    <source>
        <strain evidence="2">WCHA30</strain>
    </source>
</reference>
<dbReference type="EMBL" id="CP029397">
    <property type="protein sequence ID" value="AWL29656.1"/>
    <property type="molecule type" value="Genomic_DNA"/>
</dbReference>
<dbReference type="STRING" id="1871111.GCA_001704615_00809"/>